<evidence type="ECO:0000313" key="2">
    <source>
        <dbReference type="EMBL" id="TFK86811.1"/>
    </source>
</evidence>
<accession>A0A5C3PC49</accession>
<feature type="region of interest" description="Disordered" evidence="1">
    <location>
        <begin position="35"/>
        <end position="86"/>
    </location>
</feature>
<proteinExistence type="predicted"/>
<feature type="region of interest" description="Disordered" evidence="1">
    <location>
        <begin position="156"/>
        <end position="209"/>
    </location>
</feature>
<dbReference type="EMBL" id="ML211182">
    <property type="protein sequence ID" value="TFK86811.1"/>
    <property type="molecule type" value="Genomic_DNA"/>
</dbReference>
<dbReference type="Proteomes" id="UP000308197">
    <property type="component" value="Unassembled WGS sequence"/>
</dbReference>
<keyword evidence="3" id="KW-1185">Reference proteome</keyword>
<gene>
    <name evidence="2" type="ORF">K466DRAFT_139326</name>
</gene>
<organism evidence="2 3">
    <name type="scientific">Polyporus arcularius HHB13444</name>
    <dbReference type="NCBI Taxonomy" id="1314778"/>
    <lineage>
        <taxon>Eukaryota</taxon>
        <taxon>Fungi</taxon>
        <taxon>Dikarya</taxon>
        <taxon>Basidiomycota</taxon>
        <taxon>Agaricomycotina</taxon>
        <taxon>Agaricomycetes</taxon>
        <taxon>Polyporales</taxon>
        <taxon>Polyporaceae</taxon>
        <taxon>Polyporus</taxon>
    </lineage>
</organism>
<dbReference type="AlphaFoldDB" id="A0A5C3PC49"/>
<dbReference type="InParanoid" id="A0A5C3PC49"/>
<reference evidence="2 3" key="1">
    <citation type="journal article" date="2019" name="Nat. Ecol. Evol.">
        <title>Megaphylogeny resolves global patterns of mushroom evolution.</title>
        <authorList>
            <person name="Varga T."/>
            <person name="Krizsan K."/>
            <person name="Foldi C."/>
            <person name="Dima B."/>
            <person name="Sanchez-Garcia M."/>
            <person name="Sanchez-Ramirez S."/>
            <person name="Szollosi G.J."/>
            <person name="Szarkandi J.G."/>
            <person name="Papp V."/>
            <person name="Albert L."/>
            <person name="Andreopoulos W."/>
            <person name="Angelini C."/>
            <person name="Antonin V."/>
            <person name="Barry K.W."/>
            <person name="Bougher N.L."/>
            <person name="Buchanan P."/>
            <person name="Buyck B."/>
            <person name="Bense V."/>
            <person name="Catcheside P."/>
            <person name="Chovatia M."/>
            <person name="Cooper J."/>
            <person name="Damon W."/>
            <person name="Desjardin D."/>
            <person name="Finy P."/>
            <person name="Geml J."/>
            <person name="Haridas S."/>
            <person name="Hughes K."/>
            <person name="Justo A."/>
            <person name="Karasinski D."/>
            <person name="Kautmanova I."/>
            <person name="Kiss B."/>
            <person name="Kocsube S."/>
            <person name="Kotiranta H."/>
            <person name="LaButti K.M."/>
            <person name="Lechner B.E."/>
            <person name="Liimatainen K."/>
            <person name="Lipzen A."/>
            <person name="Lukacs Z."/>
            <person name="Mihaltcheva S."/>
            <person name="Morgado L.N."/>
            <person name="Niskanen T."/>
            <person name="Noordeloos M.E."/>
            <person name="Ohm R.A."/>
            <person name="Ortiz-Santana B."/>
            <person name="Ovrebo C."/>
            <person name="Racz N."/>
            <person name="Riley R."/>
            <person name="Savchenko A."/>
            <person name="Shiryaev A."/>
            <person name="Soop K."/>
            <person name="Spirin V."/>
            <person name="Szebenyi C."/>
            <person name="Tomsovsky M."/>
            <person name="Tulloss R.E."/>
            <person name="Uehling J."/>
            <person name="Grigoriev I.V."/>
            <person name="Vagvolgyi C."/>
            <person name="Papp T."/>
            <person name="Martin F.M."/>
            <person name="Miettinen O."/>
            <person name="Hibbett D.S."/>
            <person name="Nagy L.G."/>
        </authorList>
    </citation>
    <scope>NUCLEOTIDE SEQUENCE [LARGE SCALE GENOMIC DNA]</scope>
    <source>
        <strain evidence="2 3">HHB13444</strain>
    </source>
</reference>
<evidence type="ECO:0000256" key="1">
    <source>
        <dbReference type="SAM" id="MobiDB-lite"/>
    </source>
</evidence>
<protein>
    <submittedName>
        <fullName evidence="2">Uncharacterized protein</fullName>
    </submittedName>
</protein>
<evidence type="ECO:0000313" key="3">
    <source>
        <dbReference type="Proteomes" id="UP000308197"/>
    </source>
</evidence>
<feature type="compositionally biased region" description="Basic residues" evidence="1">
    <location>
        <begin position="156"/>
        <end position="172"/>
    </location>
</feature>
<name>A0A5C3PC49_9APHY</name>
<dbReference type="PROSITE" id="PS51257">
    <property type="entry name" value="PROKAR_LIPOPROTEIN"/>
    <property type="match status" value="1"/>
</dbReference>
<sequence>MMRWAEAVAGICANIIVWSASVLLSCYGHRGAREDKEEKRIESSLPLATSHTLSRRPPPPTNDLPNGERAPPAPGPNQEASLGRYRRSADAITRCRRDGQIGGVREGDLPTQRLFDKSSAMNCGAIWATSTAMALTDNGRAASVHRICPPCPGSCRHPRRQSWPLQRRRGSRLRPSQLLSETARHRRRAARKVRADTPGAIADPSPEAP</sequence>